<dbReference type="Proteomes" id="UP000182544">
    <property type="component" value="Unassembled WGS sequence"/>
</dbReference>
<feature type="coiled-coil region" evidence="1">
    <location>
        <begin position="1"/>
        <end position="28"/>
    </location>
</feature>
<keyword evidence="1" id="KW-0175">Coiled coil</keyword>
<keyword evidence="2" id="KW-1133">Transmembrane helix</keyword>
<keyword evidence="2" id="KW-0812">Transmembrane</keyword>
<protein>
    <submittedName>
        <fullName evidence="3">Uncharacterized protein</fullName>
    </submittedName>
</protein>
<organism evidence="3 4">
    <name type="scientific">Flaviramulus basaltis</name>
    <dbReference type="NCBI Taxonomy" id="369401"/>
    <lineage>
        <taxon>Bacteria</taxon>
        <taxon>Pseudomonadati</taxon>
        <taxon>Bacteroidota</taxon>
        <taxon>Flavobacteriia</taxon>
        <taxon>Flavobacteriales</taxon>
        <taxon>Flavobacteriaceae</taxon>
        <taxon>Flaviramulus</taxon>
    </lineage>
</organism>
<feature type="transmembrane region" description="Helical" evidence="2">
    <location>
        <begin position="31"/>
        <end position="50"/>
    </location>
</feature>
<gene>
    <name evidence="3" type="ORF">SAMN05428642_10531</name>
</gene>
<name>A0A1K2IQL8_9FLAO</name>
<dbReference type="EMBL" id="FPKV01000005">
    <property type="protein sequence ID" value="SFZ94741.1"/>
    <property type="molecule type" value="Genomic_DNA"/>
</dbReference>
<accession>A0A1K2IQL8</accession>
<evidence type="ECO:0000256" key="2">
    <source>
        <dbReference type="SAM" id="Phobius"/>
    </source>
</evidence>
<evidence type="ECO:0000313" key="4">
    <source>
        <dbReference type="Proteomes" id="UP000182544"/>
    </source>
</evidence>
<evidence type="ECO:0000313" key="3">
    <source>
        <dbReference type="EMBL" id="SFZ94741.1"/>
    </source>
</evidence>
<proteinExistence type="predicted"/>
<keyword evidence="2" id="KW-0472">Membrane</keyword>
<reference evidence="3 4" key="1">
    <citation type="submission" date="2016-10" db="EMBL/GenBank/DDBJ databases">
        <authorList>
            <person name="de Groot N.N."/>
        </authorList>
    </citation>
    <scope>NUCLEOTIDE SEQUENCE [LARGE SCALE GENOMIC DNA]</scope>
    <source>
        <strain evidence="3 4">DSM 18180</strain>
    </source>
</reference>
<evidence type="ECO:0000256" key="1">
    <source>
        <dbReference type="SAM" id="Coils"/>
    </source>
</evidence>
<keyword evidence="4" id="KW-1185">Reference proteome</keyword>
<dbReference type="AlphaFoldDB" id="A0A1K2IQL8"/>
<sequence>MSQNRRDKRKLEKNRKKSEIEIAKKYKALKIFFIVSIVIFVLLLFILALYSNMYIADHIH</sequence>